<dbReference type="PANTHER" id="PTHR11741">
    <property type="entry name" value="ELONGATION FACTOR TS"/>
    <property type="match status" value="1"/>
</dbReference>
<feature type="domain" description="Translation elongation factor EFTs/EF1B dimerisation" evidence="9">
    <location>
        <begin position="86"/>
        <end position="289"/>
    </location>
</feature>
<comment type="similarity">
    <text evidence="1 6 7">Belongs to the EF-Ts family.</text>
</comment>
<dbReference type="STRING" id="592010.GCWU000182_001425"/>
<proteinExistence type="inferred from homology"/>
<evidence type="ECO:0000256" key="1">
    <source>
        <dbReference type="ARBA" id="ARBA00005532"/>
    </source>
</evidence>
<dbReference type="PANTHER" id="PTHR11741:SF0">
    <property type="entry name" value="ELONGATION FACTOR TS, MITOCHONDRIAL"/>
    <property type="match status" value="1"/>
</dbReference>
<dbReference type="InterPro" id="IPR001816">
    <property type="entry name" value="Transl_elong_EFTs/EF1B"/>
</dbReference>
<evidence type="ECO:0000313" key="10">
    <source>
        <dbReference type="EMBL" id="ESK65264.1"/>
    </source>
</evidence>
<accession>W1Q5U6</accession>
<evidence type="ECO:0000256" key="7">
    <source>
        <dbReference type="RuleBase" id="RU000642"/>
    </source>
</evidence>
<evidence type="ECO:0000313" key="11">
    <source>
        <dbReference type="Proteomes" id="UP000019050"/>
    </source>
</evidence>
<keyword evidence="4 6" id="KW-0648">Protein biosynthesis</keyword>
<evidence type="ECO:0000259" key="9">
    <source>
        <dbReference type="Pfam" id="PF00889"/>
    </source>
</evidence>
<dbReference type="SUPFAM" id="SSF54713">
    <property type="entry name" value="Elongation factor Ts (EF-Ts), dimerisation domain"/>
    <property type="match status" value="2"/>
</dbReference>
<name>W1Q5U6_ABIDE</name>
<dbReference type="InterPro" id="IPR036402">
    <property type="entry name" value="EF-Ts_dimer_sf"/>
</dbReference>
<evidence type="ECO:0000256" key="4">
    <source>
        <dbReference type="ARBA" id="ARBA00022917"/>
    </source>
</evidence>
<organism evidence="10 11">
    <name type="scientific">Abiotrophia defectiva ATCC 49176</name>
    <dbReference type="NCBI Taxonomy" id="592010"/>
    <lineage>
        <taxon>Bacteria</taxon>
        <taxon>Bacillati</taxon>
        <taxon>Bacillota</taxon>
        <taxon>Bacilli</taxon>
        <taxon>Lactobacillales</taxon>
        <taxon>Aerococcaceae</taxon>
        <taxon>Abiotrophia</taxon>
    </lineage>
</organism>
<feature type="region of interest" description="Involved in Mg(2+) ion dislocation from EF-Tu" evidence="6">
    <location>
        <begin position="95"/>
        <end position="98"/>
    </location>
</feature>
<dbReference type="GO" id="GO:0005737">
    <property type="term" value="C:cytoplasm"/>
    <property type="evidence" value="ECO:0007669"/>
    <property type="project" value="UniProtKB-SubCell"/>
</dbReference>
<dbReference type="HOGENOM" id="CLU_047155_0_2_9"/>
<dbReference type="Gene3D" id="1.10.8.10">
    <property type="entry name" value="DNA helicase RuvA subunit, C-terminal domain"/>
    <property type="match status" value="1"/>
</dbReference>
<protein>
    <recommendedName>
        <fullName evidence="2 6">Elongation factor Ts</fullName>
        <shortName evidence="6">EF-Ts</shortName>
    </recommendedName>
</protein>
<dbReference type="InterPro" id="IPR009060">
    <property type="entry name" value="UBA-like_sf"/>
</dbReference>
<dbReference type="HAMAP" id="MF_00050">
    <property type="entry name" value="EF_Ts"/>
    <property type="match status" value="1"/>
</dbReference>
<dbReference type="FunFam" id="1.10.286.20:FF:000001">
    <property type="entry name" value="Elongation factor Ts"/>
    <property type="match status" value="1"/>
</dbReference>
<dbReference type="InterPro" id="IPR014039">
    <property type="entry name" value="Transl_elong_EFTs/EF1B_dimer"/>
</dbReference>
<evidence type="ECO:0000256" key="8">
    <source>
        <dbReference type="RuleBase" id="RU000643"/>
    </source>
</evidence>
<comment type="caution">
    <text evidence="10">The sequence shown here is derived from an EMBL/GenBank/DDBJ whole genome shotgun (WGS) entry which is preliminary data.</text>
</comment>
<dbReference type="EMBL" id="ACIN03000013">
    <property type="protein sequence ID" value="ESK65264.1"/>
    <property type="molecule type" value="Genomic_DNA"/>
</dbReference>
<dbReference type="PROSITE" id="PS01127">
    <property type="entry name" value="EF_TS_2"/>
    <property type="match status" value="1"/>
</dbReference>
<dbReference type="InterPro" id="IPR018101">
    <property type="entry name" value="Transl_elong_Ts_CS"/>
</dbReference>
<dbReference type="AlphaFoldDB" id="W1Q5U6"/>
<dbReference type="GO" id="GO:0003746">
    <property type="term" value="F:translation elongation factor activity"/>
    <property type="evidence" value="ECO:0007669"/>
    <property type="project" value="UniProtKB-UniRule"/>
</dbReference>
<dbReference type="Gene3D" id="1.10.286.20">
    <property type="match status" value="1"/>
</dbReference>
<keyword evidence="6" id="KW-0963">Cytoplasm</keyword>
<dbReference type="FunFam" id="1.10.8.10:FF:000001">
    <property type="entry name" value="Elongation factor Ts"/>
    <property type="match status" value="1"/>
</dbReference>
<dbReference type="Gene3D" id="3.30.479.20">
    <property type="entry name" value="Elongation factor Ts, dimerisation domain"/>
    <property type="match status" value="2"/>
</dbReference>
<evidence type="ECO:0000256" key="5">
    <source>
        <dbReference type="ARBA" id="ARBA00025453"/>
    </source>
</evidence>
<comment type="subcellular location">
    <subcellularLocation>
        <location evidence="6 8">Cytoplasm</location>
    </subcellularLocation>
</comment>
<keyword evidence="3 6" id="KW-0251">Elongation factor</keyword>
<evidence type="ECO:0000256" key="2">
    <source>
        <dbReference type="ARBA" id="ARBA00016956"/>
    </source>
</evidence>
<evidence type="ECO:0000256" key="3">
    <source>
        <dbReference type="ARBA" id="ARBA00022768"/>
    </source>
</evidence>
<dbReference type="PROSITE" id="PS01126">
    <property type="entry name" value="EF_TS_1"/>
    <property type="match status" value="1"/>
</dbReference>
<dbReference type="SUPFAM" id="SSF46934">
    <property type="entry name" value="UBA-like"/>
    <property type="match status" value="1"/>
</dbReference>
<dbReference type="NCBIfam" id="TIGR00116">
    <property type="entry name" value="tsf"/>
    <property type="match status" value="1"/>
</dbReference>
<sequence>MLRQFFIRPEEETNKMANITAKLVKELRDMTGVGMMDAKKALVEVEGDIDKAVDFLREKGLAKAAKKADRIAAEGVTATYVDGNTAALIELNSETDFVAKNDKFQALVATVVKAIAEAKPATMEEALAVKVGDKTIEELILEGTTVIGEKLSLRRFEVLSKADGDAFGEYLHMGGRIGVLTVIEGSDDSVAAKDVAMHVAAINPRYVSREDVSEEDYKHEEKIQTEIALNEGKPANIVEKMIKGRMNKYLAEISLTEQAFVKNPDQTVAEFVASKGGKVKTFVRYEVGEGMEKRQDNFADEVAAQMGK</sequence>
<keyword evidence="11" id="KW-1185">Reference proteome</keyword>
<comment type="function">
    <text evidence="5 6 7">Associates with the EF-Tu.GDP complex and induces the exchange of GDP to GTP. It remains bound to the aminoacyl-tRNA.EF-Tu.GTP complex up to the GTP hydrolysis stage on the ribosome.</text>
</comment>
<dbReference type="Pfam" id="PF00889">
    <property type="entry name" value="EF_TS"/>
    <property type="match status" value="1"/>
</dbReference>
<dbReference type="CDD" id="cd14275">
    <property type="entry name" value="UBA_EF-Ts"/>
    <property type="match status" value="1"/>
</dbReference>
<reference evidence="10" key="1">
    <citation type="submission" date="2013-06" db="EMBL/GenBank/DDBJ databases">
        <authorList>
            <person name="Weinstock G."/>
            <person name="Sodergren E."/>
            <person name="Clifton S."/>
            <person name="Fulton L."/>
            <person name="Fulton B."/>
            <person name="Courtney L."/>
            <person name="Fronick C."/>
            <person name="Harrison M."/>
            <person name="Strong C."/>
            <person name="Farmer C."/>
            <person name="Delahaunty K."/>
            <person name="Markovic C."/>
            <person name="Hall O."/>
            <person name="Minx P."/>
            <person name="Tomlinson C."/>
            <person name="Mitreva M."/>
            <person name="Nelson J."/>
            <person name="Hou S."/>
            <person name="Wollam A."/>
            <person name="Pepin K.H."/>
            <person name="Johnson M."/>
            <person name="Bhonagiri V."/>
            <person name="Nash W.E."/>
            <person name="Warren W."/>
            <person name="Chinwalla A."/>
            <person name="Mardis E.R."/>
            <person name="Wilson R.K."/>
        </authorList>
    </citation>
    <scope>NUCLEOTIDE SEQUENCE [LARGE SCALE GENOMIC DNA]</scope>
    <source>
        <strain evidence="10">ATCC 49176</strain>
    </source>
</reference>
<gene>
    <name evidence="6" type="primary">tsf</name>
    <name evidence="10" type="ORF">GCWU000182_001425</name>
</gene>
<dbReference type="Proteomes" id="UP000019050">
    <property type="component" value="Unassembled WGS sequence"/>
</dbReference>
<evidence type="ECO:0000256" key="6">
    <source>
        <dbReference type="HAMAP-Rule" id="MF_00050"/>
    </source>
</evidence>
<dbReference type="eggNOG" id="COG0264">
    <property type="taxonomic scope" value="Bacteria"/>
</dbReference>